<dbReference type="Proteomes" id="UP000092461">
    <property type="component" value="Unassembled WGS sequence"/>
</dbReference>
<dbReference type="EnsemblMetazoa" id="LLOJ003024-RA">
    <property type="protein sequence ID" value="LLOJ003024-PA"/>
    <property type="gene ID" value="LLOJ003024"/>
</dbReference>
<dbReference type="AlphaFoldDB" id="A0A1B0CFA3"/>
<evidence type="ECO:0000313" key="3">
    <source>
        <dbReference type="EnsemblMetazoa" id="LLOJ003024-PA"/>
    </source>
</evidence>
<evidence type="ECO:0000259" key="2">
    <source>
        <dbReference type="Pfam" id="PF16064"/>
    </source>
</evidence>
<feature type="domain" description="DUF4806" evidence="2">
    <location>
        <begin position="231"/>
        <end position="315"/>
    </location>
</feature>
<feature type="region of interest" description="Disordered" evidence="1">
    <location>
        <begin position="84"/>
        <end position="115"/>
    </location>
</feature>
<dbReference type="VEuPathDB" id="VectorBase:LLONM1_005661"/>
<feature type="region of interest" description="Disordered" evidence="1">
    <location>
        <begin position="353"/>
        <end position="375"/>
    </location>
</feature>
<dbReference type="InterPro" id="IPR032071">
    <property type="entry name" value="DUF4806"/>
</dbReference>
<dbReference type="RefSeq" id="XP_055687471.1">
    <property type="nucleotide sequence ID" value="XM_055831496.1"/>
</dbReference>
<dbReference type="GeneID" id="129792434"/>
<name>A0A1B0CFA3_LUTLO</name>
<dbReference type="KEGG" id="lll:129792434"/>
<dbReference type="EMBL" id="AJWK01009863">
    <property type="status" value="NOT_ANNOTATED_CDS"/>
    <property type="molecule type" value="Genomic_DNA"/>
</dbReference>
<reference evidence="3" key="1">
    <citation type="submission" date="2020-05" db="UniProtKB">
        <authorList>
            <consortium name="EnsemblMetazoa"/>
        </authorList>
    </citation>
    <scope>IDENTIFICATION</scope>
    <source>
        <strain evidence="3">Jacobina</strain>
    </source>
</reference>
<evidence type="ECO:0000313" key="4">
    <source>
        <dbReference type="Proteomes" id="UP000092461"/>
    </source>
</evidence>
<keyword evidence="4" id="KW-1185">Reference proteome</keyword>
<proteinExistence type="predicted"/>
<evidence type="ECO:0000256" key="1">
    <source>
        <dbReference type="SAM" id="MobiDB-lite"/>
    </source>
</evidence>
<organism evidence="3 4">
    <name type="scientific">Lutzomyia longipalpis</name>
    <name type="common">Sand fly</name>
    <dbReference type="NCBI Taxonomy" id="7200"/>
    <lineage>
        <taxon>Eukaryota</taxon>
        <taxon>Metazoa</taxon>
        <taxon>Ecdysozoa</taxon>
        <taxon>Arthropoda</taxon>
        <taxon>Hexapoda</taxon>
        <taxon>Insecta</taxon>
        <taxon>Pterygota</taxon>
        <taxon>Neoptera</taxon>
        <taxon>Endopterygota</taxon>
        <taxon>Diptera</taxon>
        <taxon>Nematocera</taxon>
        <taxon>Psychodoidea</taxon>
        <taxon>Psychodidae</taxon>
        <taxon>Lutzomyia</taxon>
        <taxon>Lutzomyia</taxon>
    </lineage>
</organism>
<sequence length="375" mass="42408">MSLLKPAFKVIKTIEGNDVMLSVVPSSWENNGVLFWPSGVKSDKIRKDPSSVPSANWTRHACFVLKKDIVSYSKAIEYQKKFEQTATEDEQNIANEGDSESEEEREIHKSKRSRTHEMSFSDYTPLVEAANNPEKAVLGTSMNIDSIGMCCCDGSKFDSLKREVQNNTTVSKERLTVEKERLAIEKANGIKLDRILDLISKGSTSTIGNGENTTSKMYTVMDVFDAESEGLPIVAVEGIREFDKKLQNPEFKEKFIKYCQSYAGTSGCADWKIAFSLVDLIFDRQVLIHFSWTGVAKGNNSKIAFNQFKEIIQSFSLIMKRANNNFSMKDTEKFFKQKILKHAFSRAHRRLEVNPDRNSDEATEPPAFDLPPVHL</sequence>
<dbReference type="Pfam" id="PF16064">
    <property type="entry name" value="DUF4806"/>
    <property type="match status" value="1"/>
</dbReference>
<feature type="compositionally biased region" description="Acidic residues" evidence="1">
    <location>
        <begin position="86"/>
        <end position="104"/>
    </location>
</feature>
<dbReference type="VEuPathDB" id="VectorBase:LLOJ003024"/>
<accession>A0A1B0CFA3</accession>
<dbReference type="OrthoDB" id="7741587at2759"/>
<protein>
    <recommendedName>
        <fullName evidence="2">DUF4806 domain-containing protein</fullName>
    </recommendedName>
</protein>